<accession>A0A844FPF3</accession>
<evidence type="ECO:0000259" key="14">
    <source>
        <dbReference type="PROSITE" id="PS51900"/>
    </source>
</evidence>
<dbReference type="GO" id="GO:0051301">
    <property type="term" value="P:cell division"/>
    <property type="evidence" value="ECO:0007669"/>
    <property type="project" value="UniProtKB-UniRule"/>
</dbReference>
<keyword evidence="5 12" id="KW-0963">Cytoplasm</keyword>
<dbReference type="CDD" id="cd00798">
    <property type="entry name" value="INT_XerDC_C"/>
    <property type="match status" value="1"/>
</dbReference>
<evidence type="ECO:0000256" key="3">
    <source>
        <dbReference type="ARBA" id="ARBA00010450"/>
    </source>
</evidence>
<proteinExistence type="inferred from homology"/>
<dbReference type="PROSITE" id="PS51900">
    <property type="entry name" value="CB"/>
    <property type="match status" value="1"/>
</dbReference>
<evidence type="ECO:0000259" key="13">
    <source>
        <dbReference type="PROSITE" id="PS51898"/>
    </source>
</evidence>
<dbReference type="Gene3D" id="1.10.150.130">
    <property type="match status" value="1"/>
</dbReference>
<evidence type="ECO:0000256" key="6">
    <source>
        <dbReference type="ARBA" id="ARBA00022618"/>
    </source>
</evidence>
<dbReference type="InterPro" id="IPR050090">
    <property type="entry name" value="Tyrosine_recombinase_XerCD"/>
</dbReference>
<dbReference type="InterPro" id="IPR011931">
    <property type="entry name" value="Recomb_XerC"/>
</dbReference>
<dbReference type="HAMAP" id="MF_01807">
    <property type="entry name" value="Recomb_XerD"/>
    <property type="match status" value="1"/>
</dbReference>
<gene>
    <name evidence="12 15" type="primary">xerD</name>
    <name evidence="15" type="ORF">FYJ61_07410</name>
</gene>
<feature type="domain" description="Core-binding (CB)" evidence="14">
    <location>
        <begin position="2"/>
        <end position="87"/>
    </location>
</feature>
<feature type="active site" evidence="12">
    <location>
        <position position="244"/>
    </location>
</feature>
<evidence type="ECO:0000256" key="1">
    <source>
        <dbReference type="ARBA" id="ARBA00004496"/>
    </source>
</evidence>
<keyword evidence="11 12" id="KW-0131">Cell cycle</keyword>
<feature type="domain" description="Tyr recombinase" evidence="13">
    <location>
        <begin position="108"/>
        <end position="292"/>
    </location>
</feature>
<dbReference type="RefSeq" id="WP_154487141.1">
    <property type="nucleotide sequence ID" value="NZ_VUMW01000023.1"/>
</dbReference>
<comment type="similarity">
    <text evidence="2">Belongs to the 'phage' integrase family. XerC subfamily.</text>
</comment>
<keyword evidence="8 12" id="KW-0229">DNA integration</keyword>
<dbReference type="NCBIfam" id="NF040815">
    <property type="entry name" value="recomb_XerA_Arch"/>
    <property type="match status" value="1"/>
</dbReference>
<dbReference type="InterPro" id="IPR011010">
    <property type="entry name" value="DNA_brk_join_enz"/>
</dbReference>
<dbReference type="HAMAP" id="MF_01808">
    <property type="entry name" value="Recomb_XerC_XerD"/>
    <property type="match status" value="1"/>
</dbReference>
<dbReference type="PANTHER" id="PTHR30349:SF81">
    <property type="entry name" value="TYROSINE RECOMBINASE XERC"/>
    <property type="match status" value="1"/>
</dbReference>
<feature type="active site" evidence="12">
    <location>
        <position position="270"/>
    </location>
</feature>
<dbReference type="Proteomes" id="UP000452141">
    <property type="component" value="Unassembled WGS sequence"/>
</dbReference>
<dbReference type="InterPro" id="IPR013762">
    <property type="entry name" value="Integrase-like_cat_sf"/>
</dbReference>
<dbReference type="GO" id="GO:0003677">
    <property type="term" value="F:DNA binding"/>
    <property type="evidence" value="ECO:0007669"/>
    <property type="project" value="UniProtKB-UniRule"/>
</dbReference>
<dbReference type="NCBIfam" id="NF001399">
    <property type="entry name" value="PRK00283.1"/>
    <property type="match status" value="1"/>
</dbReference>
<feature type="active site" description="O-(3'-phospho-DNA)-tyrosine intermediate" evidence="12">
    <location>
        <position position="279"/>
    </location>
</feature>
<comment type="subunit">
    <text evidence="12">Forms a cyclic heterotetrameric complex composed of two molecules of XerC and two molecules of XerD.</text>
</comment>
<keyword evidence="10 12" id="KW-0233">DNA recombination</keyword>
<feature type="active site" evidence="12">
    <location>
        <position position="172"/>
    </location>
</feature>
<dbReference type="PANTHER" id="PTHR30349">
    <property type="entry name" value="PHAGE INTEGRASE-RELATED"/>
    <property type="match status" value="1"/>
</dbReference>
<evidence type="ECO:0000256" key="4">
    <source>
        <dbReference type="ARBA" id="ARBA00015810"/>
    </source>
</evidence>
<dbReference type="NCBIfam" id="TIGR02225">
    <property type="entry name" value="recomb_XerD"/>
    <property type="match status" value="1"/>
</dbReference>
<evidence type="ECO:0000256" key="10">
    <source>
        <dbReference type="ARBA" id="ARBA00023172"/>
    </source>
</evidence>
<feature type="active site" evidence="12">
    <location>
        <position position="148"/>
    </location>
</feature>
<dbReference type="GO" id="GO:0006313">
    <property type="term" value="P:DNA transposition"/>
    <property type="evidence" value="ECO:0007669"/>
    <property type="project" value="UniProtKB-UniRule"/>
</dbReference>
<comment type="function">
    <text evidence="12">Site-specific tyrosine recombinase, which acts by catalyzing the cutting and rejoining of the recombining DNA molecules. The XerC-XerD complex is essential to convert dimers of the bacterial chromosome into monomers to permit their segregation at cell division. It also contributes to the segregational stability of plasmids.</text>
</comment>
<dbReference type="InterPro" id="IPR044068">
    <property type="entry name" value="CB"/>
</dbReference>
<dbReference type="InterPro" id="IPR023009">
    <property type="entry name" value="Tyrosine_recombinase_XerC/XerD"/>
</dbReference>
<evidence type="ECO:0000256" key="7">
    <source>
        <dbReference type="ARBA" id="ARBA00022829"/>
    </source>
</evidence>
<dbReference type="InterPro" id="IPR011932">
    <property type="entry name" value="Recomb_XerD"/>
</dbReference>
<dbReference type="GO" id="GO:0009037">
    <property type="term" value="F:tyrosine-based site-specific recombinase activity"/>
    <property type="evidence" value="ECO:0007669"/>
    <property type="project" value="UniProtKB-UniRule"/>
</dbReference>
<evidence type="ECO:0000313" key="15">
    <source>
        <dbReference type="EMBL" id="MST80276.1"/>
    </source>
</evidence>
<sequence>MEKLKDQVADYLRFGQVERGLSQNTIAAYQQDLTEFLDFLAEEDLTAWPSQALEIDAFLAKERDLGKATSSISRMISSLRRFYQWLVRQGLIQIDPMSQIDAPKREKKMPLALSQEEVTRLLDQPDVEKRLGLRDRALLELLYATGMRVSEIINLTLGDIHKDLALIRVLGKGSKERLIPVTDYALSWIDKYLPVRGKLLLKAGKDSDYVFLNSRGGQLTRQAVWQMIKKYCQKAGINKDVTPHTLRHTFATHLLENGADLRVVQEILGHTDISTTQIYTNLTQKHIRDVYQKTHPRMS</sequence>
<evidence type="ECO:0000256" key="5">
    <source>
        <dbReference type="ARBA" id="ARBA00022490"/>
    </source>
</evidence>
<evidence type="ECO:0000256" key="9">
    <source>
        <dbReference type="ARBA" id="ARBA00023125"/>
    </source>
</evidence>
<dbReference type="Pfam" id="PF02899">
    <property type="entry name" value="Phage_int_SAM_1"/>
    <property type="match status" value="1"/>
</dbReference>
<evidence type="ECO:0000256" key="8">
    <source>
        <dbReference type="ARBA" id="ARBA00022908"/>
    </source>
</evidence>
<dbReference type="GO" id="GO:0005737">
    <property type="term" value="C:cytoplasm"/>
    <property type="evidence" value="ECO:0007669"/>
    <property type="project" value="UniProtKB-SubCell"/>
</dbReference>
<organism evidence="15 16">
    <name type="scientific">Lactobacillus equicursoris</name>
    <dbReference type="NCBI Taxonomy" id="420645"/>
    <lineage>
        <taxon>Bacteria</taxon>
        <taxon>Bacillati</taxon>
        <taxon>Bacillota</taxon>
        <taxon>Bacilli</taxon>
        <taxon>Lactobacillales</taxon>
        <taxon>Lactobacillaceae</taxon>
        <taxon>Lactobacillus</taxon>
    </lineage>
</organism>
<dbReference type="Gene3D" id="1.10.443.10">
    <property type="entry name" value="Intergrase catalytic core"/>
    <property type="match status" value="1"/>
</dbReference>
<dbReference type="AlphaFoldDB" id="A0A844FPF3"/>
<dbReference type="InterPro" id="IPR002104">
    <property type="entry name" value="Integrase_catalytic"/>
</dbReference>
<comment type="caution">
    <text evidence="15">The sequence shown here is derived from an EMBL/GenBank/DDBJ whole genome shotgun (WGS) entry which is preliminary data.</text>
</comment>
<name>A0A844FPF3_9LACO</name>
<dbReference type="PROSITE" id="PS51898">
    <property type="entry name" value="TYR_RECOMBINASE"/>
    <property type="match status" value="1"/>
</dbReference>
<evidence type="ECO:0000256" key="11">
    <source>
        <dbReference type="ARBA" id="ARBA00023306"/>
    </source>
</evidence>
<evidence type="ECO:0000313" key="16">
    <source>
        <dbReference type="Proteomes" id="UP000452141"/>
    </source>
</evidence>
<evidence type="ECO:0000256" key="12">
    <source>
        <dbReference type="HAMAP-Rule" id="MF_01807"/>
    </source>
</evidence>
<dbReference type="EMBL" id="VUMW01000023">
    <property type="protein sequence ID" value="MST80276.1"/>
    <property type="molecule type" value="Genomic_DNA"/>
</dbReference>
<comment type="subcellular location">
    <subcellularLocation>
        <location evidence="1 12">Cytoplasm</location>
    </subcellularLocation>
</comment>
<dbReference type="SUPFAM" id="SSF56349">
    <property type="entry name" value="DNA breaking-rejoining enzymes"/>
    <property type="match status" value="1"/>
</dbReference>
<comment type="similarity">
    <text evidence="3 12">Belongs to the 'phage' integrase family. XerD subfamily.</text>
</comment>
<evidence type="ECO:0000256" key="2">
    <source>
        <dbReference type="ARBA" id="ARBA00006657"/>
    </source>
</evidence>
<keyword evidence="6 12" id="KW-0132">Cell division</keyword>
<dbReference type="Pfam" id="PF00589">
    <property type="entry name" value="Phage_integrase"/>
    <property type="match status" value="1"/>
</dbReference>
<dbReference type="InterPro" id="IPR004107">
    <property type="entry name" value="Integrase_SAM-like_N"/>
</dbReference>
<dbReference type="GO" id="GO:0007059">
    <property type="term" value="P:chromosome segregation"/>
    <property type="evidence" value="ECO:0007669"/>
    <property type="project" value="UniProtKB-UniRule"/>
</dbReference>
<dbReference type="NCBIfam" id="TIGR02224">
    <property type="entry name" value="recomb_XerC"/>
    <property type="match status" value="1"/>
</dbReference>
<reference evidence="15 16" key="1">
    <citation type="submission" date="2019-08" db="EMBL/GenBank/DDBJ databases">
        <title>In-depth cultivation of the pig gut microbiome towards novel bacterial diversity and tailored functional studies.</title>
        <authorList>
            <person name="Wylensek D."/>
            <person name="Hitch T.C.A."/>
            <person name="Clavel T."/>
        </authorList>
    </citation>
    <scope>NUCLEOTIDE SEQUENCE [LARGE SCALE GENOMIC DNA]</scope>
    <source>
        <strain evidence="15 16">WCA-470BD-2E</strain>
    </source>
</reference>
<protein>
    <recommendedName>
        <fullName evidence="4 12">Tyrosine recombinase XerD</fullName>
    </recommendedName>
</protein>
<keyword evidence="7 12" id="KW-0159">Chromosome partition</keyword>
<keyword evidence="9 12" id="KW-0238">DNA-binding</keyword>
<dbReference type="InterPro" id="IPR010998">
    <property type="entry name" value="Integrase_recombinase_N"/>
</dbReference>
<feature type="active site" evidence="12">
    <location>
        <position position="247"/>
    </location>
</feature>